<organism evidence="1 2">
    <name type="scientific">Marivibrio halodurans</name>
    <dbReference type="NCBI Taxonomy" id="2039722"/>
    <lineage>
        <taxon>Bacteria</taxon>
        <taxon>Pseudomonadati</taxon>
        <taxon>Pseudomonadota</taxon>
        <taxon>Alphaproteobacteria</taxon>
        <taxon>Rhodospirillales</taxon>
        <taxon>Rhodospirillaceae</taxon>
        <taxon>Marivibrio</taxon>
    </lineage>
</organism>
<evidence type="ECO:0000313" key="2">
    <source>
        <dbReference type="Proteomes" id="UP000672602"/>
    </source>
</evidence>
<name>A0A8J7S2T8_9PROT</name>
<dbReference type="InterPro" id="IPR022224">
    <property type="entry name" value="DUF3750"/>
</dbReference>
<dbReference type="Proteomes" id="UP000672602">
    <property type="component" value="Unassembled WGS sequence"/>
</dbReference>
<protein>
    <submittedName>
        <fullName evidence="1">DUF3750 domain-containing protein</fullName>
    </submittedName>
</protein>
<evidence type="ECO:0000313" key="1">
    <source>
        <dbReference type="EMBL" id="MBP5857548.1"/>
    </source>
</evidence>
<accession>A0A8J7S2T8</accession>
<comment type="caution">
    <text evidence="1">The sequence shown here is derived from an EMBL/GenBank/DDBJ whole genome shotgun (WGS) entry which is preliminary data.</text>
</comment>
<proteinExistence type="predicted"/>
<dbReference type="EMBL" id="JAGMWN010000004">
    <property type="protein sequence ID" value="MBP5857548.1"/>
    <property type="molecule type" value="Genomic_DNA"/>
</dbReference>
<reference evidence="1" key="1">
    <citation type="submission" date="2021-04" db="EMBL/GenBank/DDBJ databases">
        <authorList>
            <person name="Zhang D.-C."/>
        </authorList>
    </citation>
    <scope>NUCLEOTIDE SEQUENCE</scope>
    <source>
        <strain evidence="1">CGMCC 1.15697</strain>
    </source>
</reference>
<keyword evidence="2" id="KW-1185">Reference proteome</keyword>
<sequence length="257" mass="27164">MVRGILALGLLLILLLAGPLTMLASSGAAGSDWRSASREIMGLAPDPVETPGAVVQVYAARAYGWRGAFGVHSWIAVKPAGADDYRSYHVLGWRARHGGNSVVTRTGPPDREWYGNPPQLIAHLEGPEAEAAIPLIEERVDAYPHARTYHVWPGPNSNTFTAWVARGIPALELDLPPTAIGKDYRPATGIVGQSVSGTGVQVSLFGLLGVTAALREGLEINIAGMTFGVDPDDMNLKLPGIGRIGPPPDRRAGALSE</sequence>
<gene>
    <name evidence="1" type="ORF">KAJ83_11050</name>
</gene>
<dbReference type="Pfam" id="PF12570">
    <property type="entry name" value="DUF3750"/>
    <property type="match status" value="1"/>
</dbReference>
<dbReference type="RefSeq" id="WP_210682126.1">
    <property type="nucleotide sequence ID" value="NZ_JAGMWN010000004.1"/>
</dbReference>
<dbReference type="AlphaFoldDB" id="A0A8J7S2T8"/>